<keyword evidence="1" id="KW-0446">Lipid-binding</keyword>
<feature type="repeat" description="ANK" evidence="2">
    <location>
        <begin position="24"/>
        <end position="56"/>
    </location>
</feature>
<evidence type="ECO:0000313" key="4">
    <source>
        <dbReference type="Proteomes" id="UP000327013"/>
    </source>
</evidence>
<protein>
    <recommendedName>
        <fullName evidence="5">PGG domain-containing protein</fullName>
    </recommendedName>
</protein>
<evidence type="ECO:0008006" key="5">
    <source>
        <dbReference type="Google" id="ProtNLM"/>
    </source>
</evidence>
<dbReference type="PANTHER" id="PTHR24119">
    <property type="entry name" value="ACYL-COA-BINDING DOMAIN-CONTAINING PROTEIN 6"/>
    <property type="match status" value="1"/>
</dbReference>
<sequence>MPVRKFSEKSMFCNKVQLENKDNDGQTPLYYAVVCEREAIAEYLVKENAATDIKDNDGNYPSDLCEANWPWMQVEGK</sequence>
<gene>
    <name evidence="3" type="ORF">FH972_015224</name>
</gene>
<dbReference type="Pfam" id="PF12796">
    <property type="entry name" value="Ank_2"/>
    <property type="match status" value="1"/>
</dbReference>
<proteinExistence type="predicted"/>
<dbReference type="GO" id="GO:0000062">
    <property type="term" value="F:fatty-acyl-CoA binding"/>
    <property type="evidence" value="ECO:0007669"/>
    <property type="project" value="TreeGrafter"/>
</dbReference>
<dbReference type="PROSITE" id="PS50088">
    <property type="entry name" value="ANK_REPEAT"/>
    <property type="match status" value="1"/>
</dbReference>
<accession>A0A5N6RC18</accession>
<dbReference type="EMBL" id="CM017326">
    <property type="protein sequence ID" value="KAE8076585.1"/>
    <property type="molecule type" value="Genomic_DNA"/>
</dbReference>
<dbReference type="SUPFAM" id="SSF48403">
    <property type="entry name" value="Ankyrin repeat"/>
    <property type="match status" value="1"/>
</dbReference>
<organism evidence="3 4">
    <name type="scientific">Carpinus fangiana</name>
    <dbReference type="NCBI Taxonomy" id="176857"/>
    <lineage>
        <taxon>Eukaryota</taxon>
        <taxon>Viridiplantae</taxon>
        <taxon>Streptophyta</taxon>
        <taxon>Embryophyta</taxon>
        <taxon>Tracheophyta</taxon>
        <taxon>Spermatophyta</taxon>
        <taxon>Magnoliopsida</taxon>
        <taxon>eudicotyledons</taxon>
        <taxon>Gunneridae</taxon>
        <taxon>Pentapetalae</taxon>
        <taxon>rosids</taxon>
        <taxon>fabids</taxon>
        <taxon>Fagales</taxon>
        <taxon>Betulaceae</taxon>
        <taxon>Carpinus</taxon>
    </lineage>
</organism>
<keyword evidence="4" id="KW-1185">Reference proteome</keyword>
<dbReference type="PANTHER" id="PTHR24119:SF0">
    <property type="entry name" value="ACYL-COA-BINDING DOMAIN-CONTAINING PROTEIN 6"/>
    <property type="match status" value="1"/>
</dbReference>
<dbReference type="InterPro" id="IPR036770">
    <property type="entry name" value="Ankyrin_rpt-contain_sf"/>
</dbReference>
<dbReference type="PROSITE" id="PS50297">
    <property type="entry name" value="ANK_REP_REGION"/>
    <property type="match status" value="1"/>
</dbReference>
<name>A0A5N6RC18_9ROSI</name>
<reference evidence="3 4" key="1">
    <citation type="submission" date="2019-06" db="EMBL/GenBank/DDBJ databases">
        <title>A chromosomal-level reference genome of Carpinus fangiana (Coryloideae, Betulaceae).</title>
        <authorList>
            <person name="Yang X."/>
            <person name="Wang Z."/>
            <person name="Zhang L."/>
            <person name="Hao G."/>
            <person name="Liu J."/>
            <person name="Yang Y."/>
        </authorList>
    </citation>
    <scope>NUCLEOTIDE SEQUENCE [LARGE SCALE GENOMIC DNA]</scope>
    <source>
        <strain evidence="3">Cfa_2016G</strain>
        <tissue evidence="3">Leaf</tissue>
    </source>
</reference>
<keyword evidence="2" id="KW-0040">ANK repeat</keyword>
<dbReference type="AlphaFoldDB" id="A0A5N6RC18"/>
<evidence type="ECO:0000256" key="1">
    <source>
        <dbReference type="ARBA" id="ARBA00023121"/>
    </source>
</evidence>
<dbReference type="InterPro" id="IPR002110">
    <property type="entry name" value="Ankyrin_rpt"/>
</dbReference>
<dbReference type="Proteomes" id="UP000327013">
    <property type="component" value="Chromosome 6"/>
</dbReference>
<dbReference type="OrthoDB" id="71307at2759"/>
<evidence type="ECO:0000313" key="3">
    <source>
        <dbReference type="EMBL" id="KAE8076585.1"/>
    </source>
</evidence>
<evidence type="ECO:0000256" key="2">
    <source>
        <dbReference type="PROSITE-ProRule" id="PRU00023"/>
    </source>
</evidence>
<dbReference type="Gene3D" id="1.25.40.20">
    <property type="entry name" value="Ankyrin repeat-containing domain"/>
    <property type="match status" value="1"/>
</dbReference>